<name>A0ABW8JJE9_9GAMM</name>
<proteinExistence type="predicted"/>
<dbReference type="Proteomes" id="UP001620461">
    <property type="component" value="Unassembled WGS sequence"/>
</dbReference>
<protein>
    <submittedName>
        <fullName evidence="1">Uncharacterized protein</fullName>
    </submittedName>
</protein>
<organism evidence="1 2">
    <name type="scientific">Dyella jejuensis</name>
    <dbReference type="NCBI Taxonomy" id="1432009"/>
    <lineage>
        <taxon>Bacteria</taxon>
        <taxon>Pseudomonadati</taxon>
        <taxon>Pseudomonadota</taxon>
        <taxon>Gammaproteobacteria</taxon>
        <taxon>Lysobacterales</taxon>
        <taxon>Rhodanobacteraceae</taxon>
        <taxon>Dyella</taxon>
    </lineage>
</organism>
<evidence type="ECO:0000313" key="2">
    <source>
        <dbReference type="Proteomes" id="UP001620461"/>
    </source>
</evidence>
<dbReference type="RefSeq" id="WP_404547911.1">
    <property type="nucleotide sequence ID" value="NZ_JADIKJ010000014.1"/>
</dbReference>
<accession>A0ABW8JJE9</accession>
<evidence type="ECO:0000313" key="1">
    <source>
        <dbReference type="EMBL" id="MFK2901213.1"/>
    </source>
</evidence>
<reference evidence="1 2" key="1">
    <citation type="submission" date="2020-10" db="EMBL/GenBank/DDBJ databases">
        <title>Phylogeny of dyella-like bacteria.</title>
        <authorList>
            <person name="Fu J."/>
        </authorList>
    </citation>
    <scope>NUCLEOTIDE SEQUENCE [LARGE SCALE GENOMIC DNA]</scope>
    <source>
        <strain evidence="1 2">JP1</strain>
    </source>
</reference>
<keyword evidence="2" id="KW-1185">Reference proteome</keyword>
<sequence>MIVGNLPSVYLVTDEADSPRDALMAYCDEMRERVHTVLSKGDLRDVYPVGAQPTEKNASLLSKPIAFPESEIISMAAKRPPKTKPPNHRRPSP</sequence>
<gene>
    <name evidence="1" type="ORF">ISP15_12765</name>
</gene>
<comment type="caution">
    <text evidence="1">The sequence shown here is derived from an EMBL/GenBank/DDBJ whole genome shotgun (WGS) entry which is preliminary data.</text>
</comment>
<dbReference type="EMBL" id="JADIKJ010000014">
    <property type="protein sequence ID" value="MFK2901213.1"/>
    <property type="molecule type" value="Genomic_DNA"/>
</dbReference>